<protein>
    <submittedName>
        <fullName evidence="1">Uncharacterized protein</fullName>
    </submittedName>
</protein>
<organism evidence="1 2">
    <name type="scientific">Zizania palustris</name>
    <name type="common">Northern wild rice</name>
    <dbReference type="NCBI Taxonomy" id="103762"/>
    <lineage>
        <taxon>Eukaryota</taxon>
        <taxon>Viridiplantae</taxon>
        <taxon>Streptophyta</taxon>
        <taxon>Embryophyta</taxon>
        <taxon>Tracheophyta</taxon>
        <taxon>Spermatophyta</taxon>
        <taxon>Magnoliopsida</taxon>
        <taxon>Liliopsida</taxon>
        <taxon>Poales</taxon>
        <taxon>Poaceae</taxon>
        <taxon>BOP clade</taxon>
        <taxon>Oryzoideae</taxon>
        <taxon>Oryzeae</taxon>
        <taxon>Zizaniinae</taxon>
        <taxon>Zizania</taxon>
    </lineage>
</organism>
<comment type="caution">
    <text evidence="1">The sequence shown here is derived from an EMBL/GenBank/DDBJ whole genome shotgun (WGS) entry which is preliminary data.</text>
</comment>
<gene>
    <name evidence="1" type="ORF">GUJ93_ZPchr0007g4669</name>
</gene>
<accession>A0A8J5SNP4</accession>
<keyword evidence="2" id="KW-1185">Reference proteome</keyword>
<reference evidence="1" key="2">
    <citation type="submission" date="2021-02" db="EMBL/GenBank/DDBJ databases">
        <authorList>
            <person name="Kimball J.A."/>
            <person name="Haas M.W."/>
            <person name="Macchietto M."/>
            <person name="Kono T."/>
            <person name="Duquette J."/>
            <person name="Shao M."/>
        </authorList>
    </citation>
    <scope>NUCLEOTIDE SEQUENCE</scope>
    <source>
        <tissue evidence="1">Fresh leaf tissue</tissue>
    </source>
</reference>
<dbReference type="EMBL" id="JAAALK010000282">
    <property type="protein sequence ID" value="KAG8077240.1"/>
    <property type="molecule type" value="Genomic_DNA"/>
</dbReference>
<dbReference type="OrthoDB" id="773986at2759"/>
<evidence type="ECO:0000313" key="2">
    <source>
        <dbReference type="Proteomes" id="UP000729402"/>
    </source>
</evidence>
<dbReference type="PANTHER" id="PTHR36713">
    <property type="entry name" value="OS09G0344700 PROTEIN"/>
    <property type="match status" value="1"/>
</dbReference>
<name>A0A8J5SNP4_ZIZPA</name>
<evidence type="ECO:0000313" key="1">
    <source>
        <dbReference type="EMBL" id="KAG8077240.1"/>
    </source>
</evidence>
<dbReference type="Proteomes" id="UP000729402">
    <property type="component" value="Unassembled WGS sequence"/>
</dbReference>
<dbReference type="PANTHER" id="PTHR36713:SF1">
    <property type="entry name" value="OS09G0344700 PROTEIN"/>
    <property type="match status" value="1"/>
</dbReference>
<sequence>MADKGEFFAGGEPIRPLPLEDTGLKDCSLLSDPIVEAFLLAAMAVSSRLAHLSFFDDDENDDDRSLTSRVRYGGGCVDDSVSTFGAISDALVACTDDDVVVGGRGEVVAGGSGDDDDKVLIVGKELD</sequence>
<reference evidence="1" key="1">
    <citation type="journal article" date="2021" name="bioRxiv">
        <title>Whole Genome Assembly and Annotation of Northern Wild Rice, Zizania palustris L., Supports a Whole Genome Duplication in the Zizania Genus.</title>
        <authorList>
            <person name="Haas M."/>
            <person name="Kono T."/>
            <person name="Macchietto M."/>
            <person name="Millas R."/>
            <person name="McGilp L."/>
            <person name="Shao M."/>
            <person name="Duquette J."/>
            <person name="Hirsch C.N."/>
            <person name="Kimball J."/>
        </authorList>
    </citation>
    <scope>NUCLEOTIDE SEQUENCE</scope>
    <source>
        <tissue evidence="1">Fresh leaf tissue</tissue>
    </source>
</reference>
<proteinExistence type="predicted"/>
<dbReference type="AlphaFoldDB" id="A0A8J5SNP4"/>